<keyword evidence="2" id="KW-0812">Transmembrane</keyword>
<dbReference type="AlphaFoldDB" id="A0A3N4HWI0"/>
<keyword evidence="2" id="KW-1133">Transmembrane helix</keyword>
<feature type="compositionally biased region" description="Pro residues" evidence="1">
    <location>
        <begin position="37"/>
        <end position="49"/>
    </location>
</feature>
<reference evidence="3 4" key="1">
    <citation type="journal article" date="2018" name="Nat. Ecol. Evol.">
        <title>Pezizomycetes genomes reveal the molecular basis of ectomycorrhizal truffle lifestyle.</title>
        <authorList>
            <person name="Murat C."/>
            <person name="Payen T."/>
            <person name="Noel B."/>
            <person name="Kuo A."/>
            <person name="Morin E."/>
            <person name="Chen J."/>
            <person name="Kohler A."/>
            <person name="Krizsan K."/>
            <person name="Balestrini R."/>
            <person name="Da Silva C."/>
            <person name="Montanini B."/>
            <person name="Hainaut M."/>
            <person name="Levati E."/>
            <person name="Barry K.W."/>
            <person name="Belfiori B."/>
            <person name="Cichocki N."/>
            <person name="Clum A."/>
            <person name="Dockter R.B."/>
            <person name="Fauchery L."/>
            <person name="Guy J."/>
            <person name="Iotti M."/>
            <person name="Le Tacon F."/>
            <person name="Lindquist E.A."/>
            <person name="Lipzen A."/>
            <person name="Malagnac F."/>
            <person name="Mello A."/>
            <person name="Molinier V."/>
            <person name="Miyauchi S."/>
            <person name="Poulain J."/>
            <person name="Riccioni C."/>
            <person name="Rubini A."/>
            <person name="Sitrit Y."/>
            <person name="Splivallo R."/>
            <person name="Traeger S."/>
            <person name="Wang M."/>
            <person name="Zifcakova L."/>
            <person name="Wipf D."/>
            <person name="Zambonelli A."/>
            <person name="Paolocci F."/>
            <person name="Nowrousian M."/>
            <person name="Ottonello S."/>
            <person name="Baldrian P."/>
            <person name="Spatafora J.W."/>
            <person name="Henrissat B."/>
            <person name="Nagy L.G."/>
            <person name="Aury J.M."/>
            <person name="Wincker P."/>
            <person name="Grigoriev I.V."/>
            <person name="Bonfante P."/>
            <person name="Martin F.M."/>
        </authorList>
    </citation>
    <scope>NUCLEOTIDE SEQUENCE [LARGE SCALE GENOMIC DNA]</scope>
    <source>
        <strain evidence="3 4">RN42</strain>
    </source>
</reference>
<feature type="compositionally biased region" description="Basic and acidic residues" evidence="1">
    <location>
        <begin position="53"/>
        <end position="98"/>
    </location>
</feature>
<feature type="transmembrane region" description="Helical" evidence="2">
    <location>
        <begin position="143"/>
        <end position="167"/>
    </location>
</feature>
<organism evidence="3 4">
    <name type="scientific">Ascobolus immersus RN42</name>
    <dbReference type="NCBI Taxonomy" id="1160509"/>
    <lineage>
        <taxon>Eukaryota</taxon>
        <taxon>Fungi</taxon>
        <taxon>Dikarya</taxon>
        <taxon>Ascomycota</taxon>
        <taxon>Pezizomycotina</taxon>
        <taxon>Pezizomycetes</taxon>
        <taxon>Pezizales</taxon>
        <taxon>Ascobolaceae</taxon>
        <taxon>Ascobolus</taxon>
    </lineage>
</organism>
<evidence type="ECO:0000256" key="1">
    <source>
        <dbReference type="SAM" id="MobiDB-lite"/>
    </source>
</evidence>
<feature type="region of interest" description="Disordered" evidence="1">
    <location>
        <begin position="223"/>
        <end position="299"/>
    </location>
</feature>
<accession>A0A3N4HWI0</accession>
<feature type="region of interest" description="Disordered" evidence="1">
    <location>
        <begin position="175"/>
        <end position="202"/>
    </location>
</feature>
<keyword evidence="2" id="KW-0472">Membrane</keyword>
<feature type="compositionally biased region" description="Gly residues" evidence="1">
    <location>
        <begin position="104"/>
        <end position="113"/>
    </location>
</feature>
<protein>
    <submittedName>
        <fullName evidence="3">Uncharacterized protein</fullName>
    </submittedName>
</protein>
<evidence type="ECO:0000256" key="2">
    <source>
        <dbReference type="SAM" id="Phobius"/>
    </source>
</evidence>
<feature type="compositionally biased region" description="Low complexity" evidence="1">
    <location>
        <begin position="15"/>
        <end position="36"/>
    </location>
</feature>
<sequence length="299" mass="31200">MAPIPKGPKFGGGSSSSRNSGNNAPVNTPVAAVATTPKPPPPKPDPPAPAKVDPAKPDAPKPKDTKSGDSKGGDSKGGDSKAGKKGESKGSKSGDSKGAKSGKGNSGGGGKGSGFTKVGKLNIPKSREISGLADKFGFSYGKMVAIIAGVSIGLAFLIAIVIGVWLYKRHKKNKKKRKLKERGFEQADGPYRPLADEKTYPESHAPDMVSNQGFQMRIHDGNHGNQNSYMYGGGNTQAQPSPNGHLGTGANDYYKQHVPPVLGADGYPAKQEDSEIFGLSNWRPQNPPGPSPESFSNRN</sequence>
<evidence type="ECO:0000313" key="3">
    <source>
        <dbReference type="EMBL" id="RPA78223.1"/>
    </source>
</evidence>
<name>A0A3N4HWI0_ASCIM</name>
<keyword evidence="4" id="KW-1185">Reference proteome</keyword>
<dbReference type="EMBL" id="ML119714">
    <property type="protein sequence ID" value="RPA78223.1"/>
    <property type="molecule type" value="Genomic_DNA"/>
</dbReference>
<dbReference type="Proteomes" id="UP000275078">
    <property type="component" value="Unassembled WGS sequence"/>
</dbReference>
<proteinExistence type="predicted"/>
<evidence type="ECO:0000313" key="4">
    <source>
        <dbReference type="Proteomes" id="UP000275078"/>
    </source>
</evidence>
<feature type="region of interest" description="Disordered" evidence="1">
    <location>
        <begin position="1"/>
        <end position="119"/>
    </location>
</feature>
<gene>
    <name evidence="3" type="ORF">BJ508DRAFT_329492</name>
</gene>